<organism evidence="1 2">
    <name type="scientific">Meloidogyne enterolobii</name>
    <name type="common">Root-knot nematode worm</name>
    <name type="synonym">Meloidogyne mayaguensis</name>
    <dbReference type="NCBI Taxonomy" id="390850"/>
    <lineage>
        <taxon>Eukaryota</taxon>
        <taxon>Metazoa</taxon>
        <taxon>Ecdysozoa</taxon>
        <taxon>Nematoda</taxon>
        <taxon>Chromadorea</taxon>
        <taxon>Rhabditida</taxon>
        <taxon>Tylenchina</taxon>
        <taxon>Tylenchomorpha</taxon>
        <taxon>Tylenchoidea</taxon>
        <taxon>Meloidogynidae</taxon>
        <taxon>Meloidogyninae</taxon>
        <taxon>Meloidogyne</taxon>
    </lineage>
</organism>
<name>A0ACB0XVD7_MELEN</name>
<evidence type="ECO:0000313" key="2">
    <source>
        <dbReference type="Proteomes" id="UP001497535"/>
    </source>
</evidence>
<dbReference type="Proteomes" id="UP001497535">
    <property type="component" value="Unassembled WGS sequence"/>
</dbReference>
<reference evidence="1" key="1">
    <citation type="submission" date="2023-11" db="EMBL/GenBank/DDBJ databases">
        <authorList>
            <person name="Poullet M."/>
        </authorList>
    </citation>
    <scope>NUCLEOTIDE SEQUENCE</scope>
    <source>
        <strain evidence="1">E1834</strain>
    </source>
</reference>
<accession>A0ACB0XVD7</accession>
<protein>
    <submittedName>
        <fullName evidence="1">Uncharacterized protein</fullName>
    </submittedName>
</protein>
<comment type="caution">
    <text evidence="1">The sequence shown here is derived from an EMBL/GenBank/DDBJ whole genome shotgun (WGS) entry which is preliminary data.</text>
</comment>
<evidence type="ECO:0000313" key="1">
    <source>
        <dbReference type="EMBL" id="CAK5018991.1"/>
    </source>
</evidence>
<keyword evidence="2" id="KW-1185">Reference proteome</keyword>
<gene>
    <name evidence="1" type="ORF">MENTE1834_LOCUS4009</name>
</gene>
<sequence length="578" mass="66590">MLPSNQQQPQQQHLNGEQSSSSNLFKNCSKSPSAYDLKIAKKKRQNNNKKPVGNNKEVNKSSGFFKDLLKIFTLSISFLAQIPVGNTLNSPKKAAIRVGSNFQILSLPEPNGDKNSDNENPTDLCLWKMHKMINDSQVANYCIDAYTNFGIEPDRTLDILLSFNSQRDFTYQGGLQIETFATHWVFTNLWGHVCKHFLPNLDQSVWAVMSLNKYVESEHSALYILYKSDYDFEKSRLELHNKHIFTRDFSNDDAYAFRNAFTYFGKNFARVRQIIPHKSLGSLVEHYYKTKKKQNYKCGYKRYVDIEANCSFSSSDDDNTDSNSDTMFASRKVSQKVEEICQVCKEVTNKIYSVTGLKVCKTCHLYFRVNNQHRVFPQPAEEPKRQKLKCPLDMRQICDQFVDMAKYVNVGDDSMDEEITVLEGKTVCEVKIQEIVTNQQLLKANTKRLIQNIDQQKNFEGCQKYSVVSALEFLSKTQNSFNLQKQNKNVNNKLLPPEKEAIFHALIQFDADENIVAQIIPTKTPAMIKHFYLKFKDMIDEEIHKRIMETDNFDFNGQGCSNNSSNSSKDEPEVIELD</sequence>
<dbReference type="EMBL" id="CAVMJV010000003">
    <property type="protein sequence ID" value="CAK5018991.1"/>
    <property type="molecule type" value="Genomic_DNA"/>
</dbReference>
<proteinExistence type="predicted"/>